<dbReference type="AlphaFoldDB" id="A0A8J3XT98"/>
<reference evidence="2" key="1">
    <citation type="submission" date="2021-01" db="EMBL/GenBank/DDBJ databases">
        <title>Whole genome shotgun sequence of Planotetraspora thailandica NBRC 104271.</title>
        <authorList>
            <person name="Komaki H."/>
            <person name="Tamura T."/>
        </authorList>
    </citation>
    <scope>NUCLEOTIDE SEQUENCE</scope>
    <source>
        <strain evidence="2">NBRC 104271</strain>
    </source>
</reference>
<protein>
    <submittedName>
        <fullName evidence="2">Uncharacterized protein</fullName>
    </submittedName>
</protein>
<proteinExistence type="predicted"/>
<sequence>MKHACQGVEHLIRRAAFSALLQPRVVVDTDPRQQSHIIAAQARRAPAVVIAWQADLIGGHELTPSTKELGKGAPHAGQSTKRQVKAM</sequence>
<evidence type="ECO:0000313" key="2">
    <source>
        <dbReference type="EMBL" id="GII51935.1"/>
    </source>
</evidence>
<accession>A0A8J3XT98</accession>
<comment type="caution">
    <text evidence="2">The sequence shown here is derived from an EMBL/GenBank/DDBJ whole genome shotgun (WGS) entry which is preliminary data.</text>
</comment>
<keyword evidence="3" id="KW-1185">Reference proteome</keyword>
<dbReference type="EMBL" id="BOOR01000004">
    <property type="protein sequence ID" value="GII51935.1"/>
    <property type="molecule type" value="Genomic_DNA"/>
</dbReference>
<dbReference type="Proteomes" id="UP000605992">
    <property type="component" value="Unassembled WGS sequence"/>
</dbReference>
<evidence type="ECO:0000313" key="3">
    <source>
        <dbReference type="Proteomes" id="UP000605992"/>
    </source>
</evidence>
<organism evidence="2 3">
    <name type="scientific">Planotetraspora thailandica</name>
    <dbReference type="NCBI Taxonomy" id="487172"/>
    <lineage>
        <taxon>Bacteria</taxon>
        <taxon>Bacillati</taxon>
        <taxon>Actinomycetota</taxon>
        <taxon>Actinomycetes</taxon>
        <taxon>Streptosporangiales</taxon>
        <taxon>Streptosporangiaceae</taxon>
        <taxon>Planotetraspora</taxon>
    </lineage>
</organism>
<feature type="region of interest" description="Disordered" evidence="1">
    <location>
        <begin position="63"/>
        <end position="87"/>
    </location>
</feature>
<name>A0A8J3XT98_9ACTN</name>
<gene>
    <name evidence="2" type="ORF">Pth03_03240</name>
</gene>
<evidence type="ECO:0000256" key="1">
    <source>
        <dbReference type="SAM" id="MobiDB-lite"/>
    </source>
</evidence>